<keyword evidence="6" id="KW-0811">Translocation</keyword>
<feature type="region of interest" description="Disordered" evidence="14">
    <location>
        <begin position="53"/>
        <end position="80"/>
    </location>
</feature>
<dbReference type="GO" id="GO:0005737">
    <property type="term" value="C:cytoplasm"/>
    <property type="evidence" value="ECO:0007669"/>
    <property type="project" value="UniProtKB-SubCell"/>
</dbReference>
<keyword evidence="3" id="KW-0813">Transport</keyword>
<dbReference type="Gene3D" id="1.25.40.510">
    <property type="entry name" value="GLE1-like"/>
    <property type="match status" value="1"/>
</dbReference>
<dbReference type="GO" id="GO:0031369">
    <property type="term" value="F:translation initiation factor binding"/>
    <property type="evidence" value="ECO:0007669"/>
    <property type="project" value="TreeGrafter"/>
</dbReference>
<reference evidence="16" key="1">
    <citation type="submission" date="2025-08" db="UniProtKB">
        <authorList>
            <consortium name="RefSeq"/>
        </authorList>
    </citation>
    <scope>IDENTIFICATION</scope>
    <source>
        <tissue evidence="16">Thorax and Abdomen</tissue>
    </source>
</reference>
<evidence type="ECO:0000256" key="1">
    <source>
        <dbReference type="ARBA" id="ARBA00004567"/>
    </source>
</evidence>
<evidence type="ECO:0000313" key="15">
    <source>
        <dbReference type="Proteomes" id="UP000829291"/>
    </source>
</evidence>
<feature type="coiled-coil region" evidence="13">
    <location>
        <begin position="91"/>
        <end position="201"/>
    </location>
</feature>
<evidence type="ECO:0000256" key="7">
    <source>
        <dbReference type="ARBA" id="ARBA00023132"/>
    </source>
</evidence>
<evidence type="ECO:0000256" key="14">
    <source>
        <dbReference type="SAM" id="MobiDB-lite"/>
    </source>
</evidence>
<dbReference type="FunCoup" id="A0A6J0CBW7">
    <property type="interactions" value="479"/>
</dbReference>
<gene>
    <name evidence="16" type="primary">LOC107227323</name>
</gene>
<dbReference type="InterPro" id="IPR038506">
    <property type="entry name" value="GLE1-like_sf"/>
</dbReference>
<evidence type="ECO:0000256" key="11">
    <source>
        <dbReference type="ARBA" id="ARBA00029983"/>
    </source>
</evidence>
<dbReference type="PANTHER" id="PTHR12960:SF0">
    <property type="entry name" value="MRNA EXPORT FACTOR GLE1"/>
    <property type="match status" value="1"/>
</dbReference>
<evidence type="ECO:0000256" key="4">
    <source>
        <dbReference type="ARBA" id="ARBA00022816"/>
    </source>
</evidence>
<evidence type="ECO:0000256" key="9">
    <source>
        <dbReference type="ARBA" id="ARBA00024680"/>
    </source>
</evidence>
<accession>A0A6J0CBW7</accession>
<keyword evidence="4" id="KW-0509">mRNA transport</keyword>
<evidence type="ECO:0000256" key="2">
    <source>
        <dbReference type="ARBA" id="ARBA00011056"/>
    </source>
</evidence>
<evidence type="ECO:0000256" key="5">
    <source>
        <dbReference type="ARBA" id="ARBA00022927"/>
    </source>
</evidence>
<keyword evidence="8" id="KW-0539">Nucleus</keyword>
<comment type="subcellular location">
    <subcellularLocation>
        <location evidence="1">Nucleus</location>
        <location evidence="1">Nuclear pore complex</location>
    </subcellularLocation>
</comment>
<dbReference type="GeneID" id="107227323"/>
<sequence length="687" mass="78207">MNGETQHNMNDITSDFTCLKVSALCKASRISDAVRHVTIGPDSVLIPDYHVDNENIENEPNNGITKEVRPQPRSQSPKISTRSGITFSIKKILLENEVQRREEVKQNMQRRLQSMMRAEAELREQMAVIRNTMIADREHQESLEKDEIARLEAEEEHVAQQNEIKRKHEQQLHAQRILERKEKLEREVEEQRIRNQEKQVLFEKMLPLHASFTSTYQNISTVSKSCKDRNILGPAFAPHSVKLKELSKRMEGLLERAKSGELTEEDVNTAESLAKHSESILNTFKQEIDRINATYDAEVARREEEVRQAQAQMQLMASKAQEAAVQPDQSPSETSIESTGVEGQITANASEENRAPETTNQTHLSVESVVPESKTDDLLEFVDKVSLHTYLDSQQLLENHKIMCSPLTQSESTKKFRFECQKAINIPVNAISGVSREHLMDKYEKLHNLLGGKPPTNANQHPQGIQFCKHTLAKKFVNQGEALVSSKPEMAFSVAAVIVALWNDYPDFGELLLAYFYKTCPYLVPIFLPQQQGQSNEDYYKSLGYKYSEDGTVERQDKFLKRMSGLMRLYAALTVTRQRKLVTSSHPHGLQNAWRWLAAILNIEPRPDICATLILDMLEVTGHALWKTYPKQFPKLLALLITQYYPRMHSIGGTAGGPLARLEQFLKNSLTKGSIPPPDGQLPQNFW</sequence>
<name>A0A6J0CBW7_NEOLC</name>
<organism evidence="16">
    <name type="scientific">Neodiprion lecontei</name>
    <name type="common">Redheaded pine sawfly</name>
    <dbReference type="NCBI Taxonomy" id="441921"/>
    <lineage>
        <taxon>Eukaryota</taxon>
        <taxon>Metazoa</taxon>
        <taxon>Ecdysozoa</taxon>
        <taxon>Arthropoda</taxon>
        <taxon>Hexapoda</taxon>
        <taxon>Insecta</taxon>
        <taxon>Pterygota</taxon>
        <taxon>Neoptera</taxon>
        <taxon>Endopterygota</taxon>
        <taxon>Hymenoptera</taxon>
        <taxon>Tenthredinoidea</taxon>
        <taxon>Diprionidae</taxon>
        <taxon>Diprioninae</taxon>
        <taxon>Neodiprion</taxon>
    </lineage>
</organism>
<dbReference type="Proteomes" id="UP000829291">
    <property type="component" value="Chromosome 5"/>
</dbReference>
<evidence type="ECO:0000256" key="10">
    <source>
        <dbReference type="ARBA" id="ARBA00026227"/>
    </source>
</evidence>
<dbReference type="GO" id="GO:0000822">
    <property type="term" value="F:inositol hexakisphosphate binding"/>
    <property type="evidence" value="ECO:0007669"/>
    <property type="project" value="TreeGrafter"/>
</dbReference>
<comment type="similarity">
    <text evidence="2">Belongs to the GLE1 family.</text>
</comment>
<dbReference type="RefSeq" id="XP_015523920.2">
    <property type="nucleotide sequence ID" value="XM_015668434.2"/>
</dbReference>
<feature type="compositionally biased region" description="Polar residues" evidence="14">
    <location>
        <begin position="350"/>
        <end position="365"/>
    </location>
</feature>
<dbReference type="OrthoDB" id="420884at2759"/>
<keyword evidence="5" id="KW-0653">Protein transport</keyword>
<dbReference type="PANTHER" id="PTHR12960">
    <property type="entry name" value="GLE-1-RELATED"/>
    <property type="match status" value="1"/>
</dbReference>
<feature type="coiled-coil region" evidence="13">
    <location>
        <begin position="292"/>
        <end position="319"/>
    </location>
</feature>
<keyword evidence="15" id="KW-1185">Reference proteome</keyword>
<evidence type="ECO:0000256" key="8">
    <source>
        <dbReference type="ARBA" id="ARBA00023242"/>
    </source>
</evidence>
<keyword evidence="13" id="KW-0175">Coiled coil</keyword>
<dbReference type="KEGG" id="nlo:107227323"/>
<protein>
    <recommendedName>
        <fullName evidence="10">mRNA export factor GLE1</fullName>
    </recommendedName>
    <alternativeName>
        <fullName evidence="12">GLE1 RNA export mediator</fullName>
    </alternativeName>
    <alternativeName>
        <fullName evidence="11">Nucleoporin GLE1</fullName>
    </alternativeName>
</protein>
<dbReference type="GO" id="GO:0016973">
    <property type="term" value="P:poly(A)+ mRNA export from nucleus"/>
    <property type="evidence" value="ECO:0007669"/>
    <property type="project" value="InterPro"/>
</dbReference>
<evidence type="ECO:0000256" key="13">
    <source>
        <dbReference type="SAM" id="Coils"/>
    </source>
</evidence>
<proteinExistence type="inferred from homology"/>
<feature type="compositionally biased region" description="Polar residues" evidence="14">
    <location>
        <begin position="327"/>
        <end position="338"/>
    </location>
</feature>
<dbReference type="GO" id="GO:0044614">
    <property type="term" value="C:nuclear pore cytoplasmic filaments"/>
    <property type="evidence" value="ECO:0007669"/>
    <property type="project" value="TreeGrafter"/>
</dbReference>
<dbReference type="AlphaFoldDB" id="A0A6J0CBW7"/>
<dbReference type="GO" id="GO:0005543">
    <property type="term" value="F:phospholipid binding"/>
    <property type="evidence" value="ECO:0007669"/>
    <property type="project" value="TreeGrafter"/>
</dbReference>
<evidence type="ECO:0000256" key="6">
    <source>
        <dbReference type="ARBA" id="ARBA00023010"/>
    </source>
</evidence>
<keyword evidence="7" id="KW-0906">Nuclear pore complex</keyword>
<feature type="region of interest" description="Disordered" evidence="14">
    <location>
        <begin position="319"/>
        <end position="341"/>
    </location>
</feature>
<evidence type="ECO:0000256" key="3">
    <source>
        <dbReference type="ARBA" id="ARBA00022448"/>
    </source>
</evidence>
<dbReference type="GO" id="GO:0015031">
    <property type="term" value="P:protein transport"/>
    <property type="evidence" value="ECO:0007669"/>
    <property type="project" value="UniProtKB-KW"/>
</dbReference>
<dbReference type="InParanoid" id="A0A6J0CBW7"/>
<dbReference type="Pfam" id="PF07817">
    <property type="entry name" value="GLE1"/>
    <property type="match status" value="1"/>
</dbReference>
<feature type="region of interest" description="Disordered" evidence="14">
    <location>
        <begin position="350"/>
        <end position="369"/>
    </location>
</feature>
<evidence type="ECO:0000256" key="12">
    <source>
        <dbReference type="ARBA" id="ARBA00030897"/>
    </source>
</evidence>
<evidence type="ECO:0000313" key="16">
    <source>
        <dbReference type="RefSeq" id="XP_015523920.2"/>
    </source>
</evidence>
<dbReference type="InterPro" id="IPR012476">
    <property type="entry name" value="GLE1"/>
</dbReference>
<comment type="function">
    <text evidence="9">Required for the export of mRNAs containing poly(A) tails from the nucleus into the cytoplasm. May be involved in the terminal step of the mRNA transport through the nuclear pore complex (NPC).</text>
</comment>